<dbReference type="InterPro" id="IPR041698">
    <property type="entry name" value="Methyltransf_25"/>
</dbReference>
<feature type="domain" description="Methyltransferase type 11" evidence="2">
    <location>
        <begin position="220"/>
        <end position="317"/>
    </location>
</feature>
<keyword evidence="4" id="KW-0489">Methyltransferase</keyword>
<dbReference type="Pfam" id="PF13649">
    <property type="entry name" value="Methyltransf_25"/>
    <property type="match status" value="1"/>
</dbReference>
<gene>
    <name evidence="4" type="ORF">C8D86_1256</name>
</gene>
<dbReference type="CDD" id="cd02440">
    <property type="entry name" value="AdoMet_MTases"/>
    <property type="match status" value="1"/>
</dbReference>
<dbReference type="SUPFAM" id="SSF53335">
    <property type="entry name" value="S-adenosyl-L-methionine-dependent methyltransferases"/>
    <property type="match status" value="2"/>
</dbReference>
<evidence type="ECO:0000256" key="1">
    <source>
        <dbReference type="ARBA" id="ARBA00022679"/>
    </source>
</evidence>
<proteinExistence type="predicted"/>
<dbReference type="OrthoDB" id="529208at2"/>
<protein>
    <submittedName>
        <fullName evidence="4">Methyltransferase family protein</fullName>
    </submittedName>
</protein>
<feature type="domain" description="Methyltransferase" evidence="3">
    <location>
        <begin position="18"/>
        <end position="104"/>
    </location>
</feature>
<dbReference type="RefSeq" id="WP_114835153.1">
    <property type="nucleotide sequence ID" value="NZ_LR699116.1"/>
</dbReference>
<dbReference type="Gene3D" id="3.40.50.150">
    <property type="entry name" value="Vaccinia Virus protein VP39"/>
    <property type="match status" value="2"/>
</dbReference>
<reference evidence="4 5" key="1">
    <citation type="submission" date="2018-07" db="EMBL/GenBank/DDBJ databases">
        <title>Genomic Encyclopedia of Type Strains, Phase IV (KMG-IV): sequencing the most valuable type-strain genomes for metagenomic binning, comparative biology and taxonomic classification.</title>
        <authorList>
            <person name="Goeker M."/>
        </authorList>
    </citation>
    <scope>NUCLEOTIDE SEQUENCE [LARGE SCALE GENOMIC DNA]</scope>
    <source>
        <strain evidence="4 5">DSM 16500</strain>
    </source>
</reference>
<dbReference type="InterPro" id="IPR029063">
    <property type="entry name" value="SAM-dependent_MTases_sf"/>
</dbReference>
<keyword evidence="5" id="KW-1185">Reference proteome</keyword>
<comment type="caution">
    <text evidence="4">The sequence shown here is derived from an EMBL/GenBank/DDBJ whole genome shotgun (WGS) entry which is preliminary data.</text>
</comment>
<dbReference type="InterPro" id="IPR013216">
    <property type="entry name" value="Methyltransf_11"/>
</dbReference>
<name>A0A370G820_9COXI</name>
<dbReference type="GO" id="GO:0032259">
    <property type="term" value="P:methylation"/>
    <property type="evidence" value="ECO:0007669"/>
    <property type="project" value="UniProtKB-KW"/>
</dbReference>
<organism evidence="4 5">
    <name type="scientific">Aquicella lusitana</name>
    <dbReference type="NCBI Taxonomy" id="254246"/>
    <lineage>
        <taxon>Bacteria</taxon>
        <taxon>Pseudomonadati</taxon>
        <taxon>Pseudomonadota</taxon>
        <taxon>Gammaproteobacteria</taxon>
        <taxon>Legionellales</taxon>
        <taxon>Coxiellaceae</taxon>
        <taxon>Aquicella</taxon>
    </lineage>
</organism>
<evidence type="ECO:0000259" key="3">
    <source>
        <dbReference type="Pfam" id="PF13649"/>
    </source>
</evidence>
<dbReference type="Proteomes" id="UP000254720">
    <property type="component" value="Unassembled WGS sequence"/>
</dbReference>
<dbReference type="GO" id="GO:0008757">
    <property type="term" value="F:S-adenosylmethionine-dependent methyltransferase activity"/>
    <property type="evidence" value="ECO:0007669"/>
    <property type="project" value="InterPro"/>
</dbReference>
<dbReference type="AlphaFoldDB" id="A0A370G820"/>
<accession>A0A370G820</accession>
<sequence>MIRDAESILRICGIGSYLHIGCGESKLVFDLLKRSVDAYGMDPSQEIIEKNLAYAPGRFIHGSLSNYPFKPESFDTIIIGIELFNFNTDHLSAVLKTLHSLTKRNLIIYFPPDVINMIPPQRAEANRLFWEKIAIEAGFRHHPRSMLHTPYHEYENEKISNMIFFERVAPKALNDFPLSWLLATRDLHMDMLREAGRRADGHVSRYVLAASKIRPGDTVLDAACGLGYGTAVLAACSPGAKFIGVDIDETSVAYANANFAASNPAISYHTCDVAKLAFIPDHSIDVVVSFETIEHLQDYDLFLTEVKRVLKPDGRLIGSVPNLWCDETGKDPNPYHYHVFDWKKLYHAIGKHFIIEDRWAQTAGGGFKLRNGKRELRHVPITLPDNIETEWWIFSACADPRSAKSIPYSNPFCKQDAAIPTVVDFGKYYANPWIYRTMVQLGERIANRDILILFCVSIANELPPGSPDHGAALCVLSYQILESGLINTQDVQKLISAINKFDENYDRQNPHAWRWAISLHYVGARILLMTGNREDALATFITCAEMDPLRFSPLLATKTISARMYAGLILAGNGDLEKAHEQFSLGVKEARRVLQSDWKDAIGDIELPLSFGLQEIAEVADIASQCAQAVNAIERQGTVPGYFWDRINLRRFGIVEWTKSVERENESLRQQIQLLATSNMMKTEVCA</sequence>
<dbReference type="Pfam" id="PF08241">
    <property type="entry name" value="Methyltransf_11"/>
    <property type="match status" value="1"/>
</dbReference>
<evidence type="ECO:0000313" key="4">
    <source>
        <dbReference type="EMBL" id="RDI39945.1"/>
    </source>
</evidence>
<dbReference type="PANTHER" id="PTHR43861">
    <property type="entry name" value="TRANS-ACONITATE 2-METHYLTRANSFERASE-RELATED"/>
    <property type="match status" value="1"/>
</dbReference>
<keyword evidence="1 4" id="KW-0808">Transferase</keyword>
<evidence type="ECO:0000259" key="2">
    <source>
        <dbReference type="Pfam" id="PF08241"/>
    </source>
</evidence>
<dbReference type="EMBL" id="QQAX01000025">
    <property type="protein sequence ID" value="RDI39945.1"/>
    <property type="molecule type" value="Genomic_DNA"/>
</dbReference>
<evidence type="ECO:0000313" key="5">
    <source>
        <dbReference type="Proteomes" id="UP000254720"/>
    </source>
</evidence>